<dbReference type="EMBL" id="FNWT01000004">
    <property type="protein sequence ID" value="SEH50519.1"/>
    <property type="molecule type" value="Genomic_DNA"/>
</dbReference>
<dbReference type="Gene3D" id="1.10.357.10">
    <property type="entry name" value="Tetracycline Repressor, domain 2"/>
    <property type="match status" value="1"/>
</dbReference>
<dbReference type="Pfam" id="PF00440">
    <property type="entry name" value="TetR_N"/>
    <property type="match status" value="1"/>
</dbReference>
<evidence type="ECO:0000313" key="5">
    <source>
        <dbReference type="Proteomes" id="UP000199135"/>
    </source>
</evidence>
<name>A0A1H6IVN2_9ACTN</name>
<protein>
    <submittedName>
        <fullName evidence="4">Transcriptional regulator, TetR family</fullName>
    </submittedName>
</protein>
<dbReference type="PANTHER" id="PTHR43479">
    <property type="entry name" value="ACREF/ENVCD OPERON REPRESSOR-RELATED"/>
    <property type="match status" value="1"/>
</dbReference>
<keyword evidence="5" id="KW-1185">Reference proteome</keyword>
<keyword evidence="1 2" id="KW-0238">DNA-binding</keyword>
<dbReference type="InterPro" id="IPR009057">
    <property type="entry name" value="Homeodomain-like_sf"/>
</dbReference>
<evidence type="ECO:0000256" key="1">
    <source>
        <dbReference type="ARBA" id="ARBA00023125"/>
    </source>
</evidence>
<dbReference type="PANTHER" id="PTHR43479:SF11">
    <property type="entry name" value="ACREF_ENVCD OPERON REPRESSOR-RELATED"/>
    <property type="match status" value="1"/>
</dbReference>
<dbReference type="Proteomes" id="UP000199135">
    <property type="component" value="Unassembled WGS sequence"/>
</dbReference>
<dbReference type="SUPFAM" id="SSF46689">
    <property type="entry name" value="Homeodomain-like"/>
    <property type="match status" value="1"/>
</dbReference>
<sequence length="211" mass="24258">MTVKVITKNARRVGSASRKQMRCEKIIETARALYTEKGIEHTSVSDITETLGITRTLFYHYFSNKDEVTEAILQGYVRDVVERTDQWHKSLAPDMTMDEYVDSLVSLLHTQLNEMEGFKQDLLKKQNAVLYQHYFLQACSAVAHYFVDINSELGSIATSRVYQHPYETFYTVLVGMVAVIRHNPNIPDETLRDIIITTLHLPMDQKIGARI</sequence>
<dbReference type="InterPro" id="IPR050624">
    <property type="entry name" value="HTH-type_Tx_Regulator"/>
</dbReference>
<evidence type="ECO:0000313" key="4">
    <source>
        <dbReference type="EMBL" id="SEH50519.1"/>
    </source>
</evidence>
<feature type="DNA-binding region" description="H-T-H motif" evidence="2">
    <location>
        <begin position="43"/>
        <end position="62"/>
    </location>
</feature>
<organism evidence="4 5">
    <name type="scientific">Parafannyhessea umbonata</name>
    <dbReference type="NCBI Taxonomy" id="604330"/>
    <lineage>
        <taxon>Bacteria</taxon>
        <taxon>Bacillati</taxon>
        <taxon>Actinomycetota</taxon>
        <taxon>Coriobacteriia</taxon>
        <taxon>Coriobacteriales</taxon>
        <taxon>Atopobiaceae</taxon>
        <taxon>Parafannyhessea</taxon>
    </lineage>
</organism>
<evidence type="ECO:0000256" key="2">
    <source>
        <dbReference type="PROSITE-ProRule" id="PRU00335"/>
    </source>
</evidence>
<feature type="domain" description="HTH tetR-type" evidence="3">
    <location>
        <begin position="20"/>
        <end position="80"/>
    </location>
</feature>
<reference evidence="4 5" key="1">
    <citation type="submission" date="2016-10" db="EMBL/GenBank/DDBJ databases">
        <authorList>
            <person name="Varghese N."/>
            <person name="Submissions S."/>
        </authorList>
    </citation>
    <scope>NUCLEOTIDE SEQUENCE [LARGE SCALE GENOMIC DNA]</scope>
    <source>
        <strain evidence="4 5">WCP15</strain>
    </source>
</reference>
<evidence type="ECO:0000259" key="3">
    <source>
        <dbReference type="PROSITE" id="PS50977"/>
    </source>
</evidence>
<dbReference type="PROSITE" id="PS01081">
    <property type="entry name" value="HTH_TETR_1"/>
    <property type="match status" value="1"/>
</dbReference>
<comment type="caution">
    <text evidence="4">The sequence shown here is derived from an EMBL/GenBank/DDBJ whole genome shotgun (WGS) entry which is preliminary data.</text>
</comment>
<proteinExistence type="predicted"/>
<dbReference type="RefSeq" id="WP_078687557.1">
    <property type="nucleotide sequence ID" value="NZ_FNWT01000004.1"/>
</dbReference>
<gene>
    <name evidence="4" type="ORF">SAMN05216447_10414</name>
</gene>
<dbReference type="PROSITE" id="PS50977">
    <property type="entry name" value="HTH_TETR_2"/>
    <property type="match status" value="1"/>
</dbReference>
<dbReference type="InterPro" id="IPR001647">
    <property type="entry name" value="HTH_TetR"/>
</dbReference>
<dbReference type="PRINTS" id="PR00455">
    <property type="entry name" value="HTHTETR"/>
</dbReference>
<dbReference type="InterPro" id="IPR023772">
    <property type="entry name" value="DNA-bd_HTH_TetR-type_CS"/>
</dbReference>
<accession>A0A1H6IVN2</accession>